<dbReference type="Proteomes" id="UP000887576">
    <property type="component" value="Unplaced"/>
</dbReference>
<accession>A0AC34QBH7</accession>
<organism evidence="1 2">
    <name type="scientific">Panagrolaimus sp. JU765</name>
    <dbReference type="NCBI Taxonomy" id="591449"/>
    <lineage>
        <taxon>Eukaryota</taxon>
        <taxon>Metazoa</taxon>
        <taxon>Ecdysozoa</taxon>
        <taxon>Nematoda</taxon>
        <taxon>Chromadorea</taxon>
        <taxon>Rhabditida</taxon>
        <taxon>Tylenchina</taxon>
        <taxon>Panagrolaimomorpha</taxon>
        <taxon>Panagrolaimoidea</taxon>
        <taxon>Panagrolaimidae</taxon>
        <taxon>Panagrolaimus</taxon>
    </lineage>
</organism>
<protein>
    <submittedName>
        <fullName evidence="2">Solute-binding protein family 3/N-terminal domain-containing protein</fullName>
    </submittedName>
</protein>
<proteinExistence type="predicted"/>
<name>A0AC34QBH7_9BILA</name>
<evidence type="ECO:0000313" key="2">
    <source>
        <dbReference type="WBParaSite" id="JU765_v2.g14700.t1"/>
    </source>
</evidence>
<reference evidence="2" key="1">
    <citation type="submission" date="2022-11" db="UniProtKB">
        <authorList>
            <consortium name="WormBaseParasite"/>
        </authorList>
    </citation>
    <scope>IDENTIFICATION</scope>
</reference>
<dbReference type="WBParaSite" id="JU765_v2.g14700.t1">
    <property type="protein sequence ID" value="JU765_v2.g14700.t1"/>
    <property type="gene ID" value="JU765_v2.g14700"/>
</dbReference>
<evidence type="ECO:0000313" key="1">
    <source>
        <dbReference type="Proteomes" id="UP000887576"/>
    </source>
</evidence>
<sequence>MERSLKCPFPGWILEVTTMIAATLNITIEPIIGTTGGYGGGVGNFENGTWNGLLGAIYNGSVDLVASMYQYTTQRDKYFTFSYPVFNIHVVYISRLKTRTVASYLWNPLLPFGNKLWILLISSWIFQILCAVVIRKVEHKMQYIARYDPFEKVWQYCRIHIHQGEDRKRPFLSYGGHFAFAVFALCQATMFTYLYEASLLASLLEPADLYPFHTASEVVKLIQSGQYKLLAVKDSYKSS</sequence>